<evidence type="ECO:0000256" key="2">
    <source>
        <dbReference type="ARBA" id="ARBA00004906"/>
    </source>
</evidence>
<accession>A0A6L2Q4S6</accession>
<comment type="caution">
    <text evidence="15">The sequence shown here is derived from an EMBL/GenBank/DDBJ whole genome shotgun (WGS) entry which is preliminary data.</text>
</comment>
<evidence type="ECO:0000256" key="1">
    <source>
        <dbReference type="ARBA" id="ARBA00004141"/>
    </source>
</evidence>
<evidence type="ECO:0000256" key="5">
    <source>
        <dbReference type="ARBA" id="ARBA00022723"/>
    </source>
</evidence>
<dbReference type="GO" id="GO:0000151">
    <property type="term" value="C:ubiquitin ligase complex"/>
    <property type="evidence" value="ECO:0007669"/>
    <property type="project" value="TreeGrafter"/>
</dbReference>
<evidence type="ECO:0000256" key="11">
    <source>
        <dbReference type="SAM" id="MobiDB-lite"/>
    </source>
</evidence>
<dbReference type="OrthoDB" id="3824970at2759"/>
<protein>
    <recommendedName>
        <fullName evidence="17">RING-type domain-containing protein</fullName>
    </recommendedName>
</protein>
<feature type="compositionally biased region" description="Basic and acidic residues" evidence="11">
    <location>
        <begin position="612"/>
        <end position="626"/>
    </location>
</feature>
<proteinExistence type="predicted"/>
<organism evidence="15 16">
    <name type="scientific">Coptotermes formosanus</name>
    <name type="common">Formosan subterranean termite</name>
    <dbReference type="NCBI Taxonomy" id="36987"/>
    <lineage>
        <taxon>Eukaryota</taxon>
        <taxon>Metazoa</taxon>
        <taxon>Ecdysozoa</taxon>
        <taxon>Arthropoda</taxon>
        <taxon>Hexapoda</taxon>
        <taxon>Insecta</taxon>
        <taxon>Pterygota</taxon>
        <taxon>Neoptera</taxon>
        <taxon>Polyneoptera</taxon>
        <taxon>Dictyoptera</taxon>
        <taxon>Blattodea</taxon>
        <taxon>Blattoidea</taxon>
        <taxon>Termitoidae</taxon>
        <taxon>Rhinotermitidae</taxon>
        <taxon>Coptotermes</taxon>
    </lineage>
</organism>
<feature type="transmembrane region" description="Helical" evidence="12">
    <location>
        <begin position="14"/>
        <end position="33"/>
    </location>
</feature>
<dbReference type="Proteomes" id="UP000502823">
    <property type="component" value="Unassembled WGS sequence"/>
</dbReference>
<evidence type="ECO:0000256" key="12">
    <source>
        <dbReference type="SAM" id="Phobius"/>
    </source>
</evidence>
<keyword evidence="5" id="KW-0479">Metal-binding</keyword>
<dbReference type="FunFam" id="3.30.40.10:FF:000149">
    <property type="entry name" value="E3 ubiquitin-protein ligase AMFR"/>
    <property type="match status" value="1"/>
</dbReference>
<dbReference type="CDD" id="cd14421">
    <property type="entry name" value="CUE_AMFR"/>
    <property type="match status" value="1"/>
</dbReference>
<dbReference type="SMART" id="SM00546">
    <property type="entry name" value="CUE"/>
    <property type="match status" value="1"/>
</dbReference>
<comment type="subcellular location">
    <subcellularLocation>
        <location evidence="1">Membrane</location>
        <topology evidence="1">Multi-pass membrane protein</topology>
    </subcellularLocation>
</comment>
<gene>
    <name evidence="15" type="ORF">Cfor_08363</name>
</gene>
<feature type="domain" description="RING-type" evidence="13">
    <location>
        <begin position="356"/>
        <end position="394"/>
    </location>
</feature>
<dbReference type="GO" id="GO:0006511">
    <property type="term" value="P:ubiquitin-dependent protein catabolic process"/>
    <property type="evidence" value="ECO:0007669"/>
    <property type="project" value="TreeGrafter"/>
</dbReference>
<evidence type="ECO:0000259" key="13">
    <source>
        <dbReference type="PROSITE" id="PS50089"/>
    </source>
</evidence>
<evidence type="ECO:0000313" key="15">
    <source>
        <dbReference type="EMBL" id="GFG39414.1"/>
    </source>
</evidence>
<evidence type="ECO:0000256" key="6">
    <source>
        <dbReference type="ARBA" id="ARBA00022771"/>
    </source>
</evidence>
<dbReference type="Pfam" id="PF25563">
    <property type="entry name" value="TPR_SYVN1_N"/>
    <property type="match status" value="1"/>
</dbReference>
<dbReference type="GO" id="GO:0008270">
    <property type="term" value="F:zinc ion binding"/>
    <property type="evidence" value="ECO:0007669"/>
    <property type="project" value="UniProtKB-KW"/>
</dbReference>
<evidence type="ECO:0008006" key="17">
    <source>
        <dbReference type="Google" id="ProtNLM"/>
    </source>
</evidence>
<feature type="transmembrane region" description="Helical" evidence="12">
    <location>
        <begin position="295"/>
        <end position="317"/>
    </location>
</feature>
<dbReference type="Pfam" id="PF02845">
    <property type="entry name" value="CUE"/>
    <property type="match status" value="1"/>
</dbReference>
<reference evidence="16" key="1">
    <citation type="submission" date="2020-01" db="EMBL/GenBank/DDBJ databases">
        <title>Draft genome sequence of the Termite Coptotermes fromosanus.</title>
        <authorList>
            <person name="Itakura S."/>
            <person name="Yosikawa Y."/>
            <person name="Umezawa K."/>
        </authorList>
    </citation>
    <scope>NUCLEOTIDE SEQUENCE [LARGE SCALE GENOMIC DNA]</scope>
</reference>
<sequence>MPVILLDRLPLPSLRAYTVISVVLLSCSVYYAVQVTSDPNWKVNSTTSGSNLEQNENESDESVLPPSANFHHNETVGYQLSQLVTFMIQEPLCIWTLINMAYCCLILLGKFIQRLVFGELRVSEQQHIKDKFWNFVFYKFIFVFGVINVQYMDEVVLWCSWFSVLGFLHLLAQLCKDRFEYLSFSPTTPGWSHIRLLGLLASILMLSGLMFLICVAVGFFGGLNTFAFMVAECIQLSVQTLHVILRYALHLYDMRHGGGSGGRVWEKRGPVAYYTELVFELTALLIDLIHHLHMLLWSNIFLSMASLVICMQLRFLCHEIQRRIKKHRNYLWVLNHMEQNYPMASAEELAENSDNCAICWEKMETARKLPCTHLFHNSCLQSWLEQDTSCPTCRMVLSIQSPAGLEASGRLEHNLLAGENQVDNQTTNRRPPNHFFHFDGSRYVSWLPSFSVEVTHTQLLRSDQPQPAQTSQLDAMARQVQQLFPHLALATVIEDLRVTRSVELTIENVLDGQVVAPPPMFQRDTDPPPPPLPELEYSPGLVEMAAPHWDDLSENHDPDSIEASINLGGRFSKSSTERERILQLRKEQLLLSARRRYIERHKSDAAQSCTTPDHERAEVRYRHADS</sequence>
<evidence type="ECO:0000256" key="9">
    <source>
        <dbReference type="ARBA" id="ARBA00023136"/>
    </source>
</evidence>
<dbReference type="Gene3D" id="3.30.40.10">
    <property type="entry name" value="Zinc/RING finger domain, C3HC4 (zinc finger)"/>
    <property type="match status" value="1"/>
</dbReference>
<dbReference type="InterPro" id="IPR001841">
    <property type="entry name" value="Znf_RING"/>
</dbReference>
<keyword evidence="16" id="KW-1185">Reference proteome</keyword>
<dbReference type="PROSITE" id="PS51140">
    <property type="entry name" value="CUE"/>
    <property type="match status" value="1"/>
</dbReference>
<feature type="transmembrane region" description="Helical" evidence="12">
    <location>
        <begin position="155"/>
        <end position="175"/>
    </location>
</feature>
<dbReference type="GO" id="GO:0030968">
    <property type="term" value="P:endoplasmic reticulum unfolded protein response"/>
    <property type="evidence" value="ECO:0007669"/>
    <property type="project" value="TreeGrafter"/>
</dbReference>
<feature type="transmembrane region" description="Helical" evidence="12">
    <location>
        <begin position="94"/>
        <end position="112"/>
    </location>
</feature>
<keyword evidence="9 12" id="KW-0472">Membrane</keyword>
<feature type="region of interest" description="Disordered" evidence="11">
    <location>
        <begin position="601"/>
        <end position="626"/>
    </location>
</feature>
<dbReference type="GO" id="GO:0005829">
    <property type="term" value="C:cytosol"/>
    <property type="evidence" value="ECO:0007669"/>
    <property type="project" value="TreeGrafter"/>
</dbReference>
<dbReference type="Pfam" id="PF13639">
    <property type="entry name" value="zf-RING_2"/>
    <property type="match status" value="1"/>
</dbReference>
<dbReference type="Gene3D" id="1.10.8.10">
    <property type="entry name" value="DNA helicase RuvA subunit, C-terminal domain"/>
    <property type="match status" value="1"/>
</dbReference>
<keyword evidence="8 12" id="KW-1133">Transmembrane helix</keyword>
<dbReference type="PANTHER" id="PTHR15067">
    <property type="entry name" value="E3 UBIQUITIN-PROTEIN LIGASE RNF8"/>
    <property type="match status" value="1"/>
</dbReference>
<keyword evidence="3" id="KW-0808">Transferase</keyword>
<dbReference type="SMART" id="SM00184">
    <property type="entry name" value="RING"/>
    <property type="match status" value="1"/>
</dbReference>
<dbReference type="PROSITE" id="PS50089">
    <property type="entry name" value="ZF_RING_2"/>
    <property type="match status" value="1"/>
</dbReference>
<dbReference type="InterPro" id="IPR057992">
    <property type="entry name" value="TPR_SYVN1_N"/>
</dbReference>
<dbReference type="PANTHER" id="PTHR15067:SF5">
    <property type="entry name" value="E3 UBIQUITIN-PROTEIN LIGASE AMFR"/>
    <property type="match status" value="1"/>
</dbReference>
<dbReference type="InterPro" id="IPR013083">
    <property type="entry name" value="Znf_RING/FYVE/PHD"/>
</dbReference>
<feature type="transmembrane region" description="Helical" evidence="12">
    <location>
        <begin position="196"/>
        <end position="220"/>
    </location>
</feature>
<keyword evidence="7" id="KW-0862">Zinc</keyword>
<dbReference type="GO" id="GO:0005783">
    <property type="term" value="C:endoplasmic reticulum"/>
    <property type="evidence" value="ECO:0007669"/>
    <property type="project" value="TreeGrafter"/>
</dbReference>
<dbReference type="EMBL" id="BLKM01000900">
    <property type="protein sequence ID" value="GFG39414.1"/>
    <property type="molecule type" value="Genomic_DNA"/>
</dbReference>
<evidence type="ECO:0000256" key="4">
    <source>
        <dbReference type="ARBA" id="ARBA00022692"/>
    </source>
</evidence>
<comment type="pathway">
    <text evidence="2">Protein modification; protein ubiquitination.</text>
</comment>
<dbReference type="SUPFAM" id="SSF57850">
    <property type="entry name" value="RING/U-box"/>
    <property type="match status" value="1"/>
</dbReference>
<dbReference type="InterPro" id="IPR003892">
    <property type="entry name" value="CUE"/>
</dbReference>
<name>A0A6L2Q4S6_COPFO</name>
<evidence type="ECO:0000256" key="8">
    <source>
        <dbReference type="ARBA" id="ARBA00022989"/>
    </source>
</evidence>
<dbReference type="GO" id="GO:0061630">
    <property type="term" value="F:ubiquitin protein ligase activity"/>
    <property type="evidence" value="ECO:0007669"/>
    <property type="project" value="TreeGrafter"/>
</dbReference>
<evidence type="ECO:0000259" key="14">
    <source>
        <dbReference type="PROSITE" id="PS51140"/>
    </source>
</evidence>
<keyword evidence="6 10" id="KW-0863">Zinc-finger</keyword>
<feature type="domain" description="CUE" evidence="14">
    <location>
        <begin position="472"/>
        <end position="514"/>
    </location>
</feature>
<dbReference type="GO" id="GO:0043130">
    <property type="term" value="F:ubiquitin binding"/>
    <property type="evidence" value="ECO:0007669"/>
    <property type="project" value="InterPro"/>
</dbReference>
<dbReference type="InParanoid" id="A0A6L2Q4S6"/>
<evidence type="ECO:0000313" key="16">
    <source>
        <dbReference type="Proteomes" id="UP000502823"/>
    </source>
</evidence>
<dbReference type="GO" id="GO:0070936">
    <property type="term" value="P:protein K48-linked ubiquitination"/>
    <property type="evidence" value="ECO:0007669"/>
    <property type="project" value="TreeGrafter"/>
</dbReference>
<feature type="transmembrane region" description="Helical" evidence="12">
    <location>
        <begin position="132"/>
        <end position="149"/>
    </location>
</feature>
<dbReference type="AlphaFoldDB" id="A0A6L2Q4S6"/>
<dbReference type="GO" id="GO:0016020">
    <property type="term" value="C:membrane"/>
    <property type="evidence" value="ECO:0007669"/>
    <property type="project" value="UniProtKB-SubCell"/>
</dbReference>
<evidence type="ECO:0000256" key="7">
    <source>
        <dbReference type="ARBA" id="ARBA00022833"/>
    </source>
</evidence>
<evidence type="ECO:0000256" key="10">
    <source>
        <dbReference type="PROSITE-ProRule" id="PRU00175"/>
    </source>
</evidence>
<keyword evidence="4 12" id="KW-0812">Transmembrane</keyword>
<dbReference type="CDD" id="cd16455">
    <property type="entry name" value="RING-H2_AMFR"/>
    <property type="match status" value="1"/>
</dbReference>
<evidence type="ECO:0000256" key="3">
    <source>
        <dbReference type="ARBA" id="ARBA00022679"/>
    </source>
</evidence>